<reference evidence="2" key="1">
    <citation type="submission" date="2020-05" db="EMBL/GenBank/DDBJ databases">
        <authorList>
            <person name="Chiriac C."/>
            <person name="Salcher M."/>
            <person name="Ghai R."/>
            <person name="Kavagutti S V."/>
        </authorList>
    </citation>
    <scope>NUCLEOTIDE SEQUENCE</scope>
</reference>
<protein>
    <submittedName>
        <fullName evidence="2">Unannotated protein</fullName>
    </submittedName>
</protein>
<keyword evidence="1" id="KW-1133">Transmembrane helix</keyword>
<feature type="transmembrane region" description="Helical" evidence="1">
    <location>
        <begin position="370"/>
        <end position="391"/>
    </location>
</feature>
<dbReference type="EMBL" id="CAEZZV010000243">
    <property type="protein sequence ID" value="CAB4790344.1"/>
    <property type="molecule type" value="Genomic_DNA"/>
</dbReference>
<keyword evidence="1" id="KW-0472">Membrane</keyword>
<name>A0A6J6X446_9ZZZZ</name>
<evidence type="ECO:0000313" key="2">
    <source>
        <dbReference type="EMBL" id="CAB4790344.1"/>
    </source>
</evidence>
<proteinExistence type="predicted"/>
<feature type="transmembrane region" description="Helical" evidence="1">
    <location>
        <begin position="202"/>
        <end position="219"/>
    </location>
</feature>
<accession>A0A6J6X446</accession>
<feature type="transmembrane region" description="Helical" evidence="1">
    <location>
        <begin position="132"/>
        <end position="149"/>
    </location>
</feature>
<dbReference type="AlphaFoldDB" id="A0A6J6X446"/>
<organism evidence="2">
    <name type="scientific">freshwater metagenome</name>
    <dbReference type="NCBI Taxonomy" id="449393"/>
    <lineage>
        <taxon>unclassified sequences</taxon>
        <taxon>metagenomes</taxon>
        <taxon>ecological metagenomes</taxon>
    </lineage>
</organism>
<feature type="transmembrane region" description="Helical" evidence="1">
    <location>
        <begin position="403"/>
        <end position="426"/>
    </location>
</feature>
<keyword evidence="1" id="KW-0812">Transmembrane</keyword>
<evidence type="ECO:0000256" key="1">
    <source>
        <dbReference type="SAM" id="Phobius"/>
    </source>
</evidence>
<feature type="transmembrane region" description="Helical" evidence="1">
    <location>
        <begin position="313"/>
        <end position="331"/>
    </location>
</feature>
<feature type="transmembrane region" description="Helical" evidence="1">
    <location>
        <begin position="23"/>
        <end position="44"/>
    </location>
</feature>
<gene>
    <name evidence="2" type="ORF">UFOPK2921_01419</name>
</gene>
<feature type="transmembrane region" description="Helical" evidence="1">
    <location>
        <begin position="99"/>
        <end position="126"/>
    </location>
</feature>
<sequence length="611" mass="68170">MIQKFSTRTFVWVQSRVVERPRLSLILLGIFIALPGFMAIGSMIGERWYPTGDVSHTELMLRAIPHHFPLIGVAARVGNDLNNQGSTPGASMAYVMYPVYLLFARTSFGVLVSLLVVHVLGIVAALHLAKKFGGQAFAIILAFGMAVMIRSLSARFFLEPWNVWVPVFIFFVFVLLIWGHVLGAHRCLPLAIAVGSFCVQTHISYVPLVLGLLALSLFWRIYEDRSATPRTFAPLRRSLKWSLLIGVVMWLPPVIEQLRPGPGNLHRLWQHFTDPPSDTVGYRAALKAMIGEFNLAGPFVSGPGKAPYDSPNFLGFAGFSFIIVIGGWLAWRRRDRLVLSLQSVMMATTLIGLVSTARVFGRFYDYVIRWMWALAVLWLVASIWSMWRAVGSRSKKSTNDKRLMAVALAALTIAVTASGTIASVGANPPYRNDSKLVGGLAPQLTEVLSRQTDYLLRWHDPAALGGTAFGLLLELERRGEHLFVDQWASAAARPFRVRNEFETDSVLWLVTGQENISTFALRDDAAQLAFFDPRSNAERIESDDLRIQINEEMLALGHPEWVTLLDSQYGHMQILLFTQIPDDLFTKVARYSEIRVPGAVFEVPLGSDLFP</sequence>
<feature type="transmembrane region" description="Helical" evidence="1">
    <location>
        <begin position="343"/>
        <end position="364"/>
    </location>
</feature>
<feature type="transmembrane region" description="Helical" evidence="1">
    <location>
        <begin position="161"/>
        <end position="182"/>
    </location>
</feature>